<organism evidence="1 2">
    <name type="scientific">Chryseobacterium taihuense</name>
    <dbReference type="NCBI Taxonomy" id="1141221"/>
    <lineage>
        <taxon>Bacteria</taxon>
        <taxon>Pseudomonadati</taxon>
        <taxon>Bacteroidota</taxon>
        <taxon>Flavobacteriia</taxon>
        <taxon>Flavobacteriales</taxon>
        <taxon>Weeksellaceae</taxon>
        <taxon>Chryseobacterium group</taxon>
        <taxon>Chryseobacterium</taxon>
    </lineage>
</organism>
<evidence type="ECO:0000313" key="2">
    <source>
        <dbReference type="Proteomes" id="UP000290013"/>
    </source>
</evidence>
<proteinExistence type="predicted"/>
<dbReference type="EMBL" id="LR215974">
    <property type="protein sequence ID" value="VFB04080.1"/>
    <property type="molecule type" value="Genomic_DNA"/>
</dbReference>
<evidence type="ECO:0000313" key="1">
    <source>
        <dbReference type="EMBL" id="VFB04080.1"/>
    </source>
</evidence>
<accession>A0A4U8WFD4</accession>
<dbReference type="RefSeq" id="WP_130914459.1">
    <property type="nucleotide sequence ID" value="NZ_LR215974.1"/>
</dbReference>
<protein>
    <submittedName>
        <fullName evidence="1">Uncharacterized protein</fullName>
    </submittedName>
</protein>
<name>A0A4U8WFD4_9FLAO</name>
<dbReference type="AlphaFoldDB" id="A0A4U8WFD4"/>
<gene>
    <name evidence="1" type="ORF">NCTC12078_02103</name>
</gene>
<reference evidence="1 2" key="1">
    <citation type="submission" date="2019-02" db="EMBL/GenBank/DDBJ databases">
        <authorList>
            <consortium name="Pathogen Informatics"/>
        </authorList>
    </citation>
    <scope>NUCLEOTIDE SEQUENCE [LARGE SCALE GENOMIC DNA]</scope>
    <source>
        <strain evidence="1 2">3012STDY6944375</strain>
    </source>
</reference>
<dbReference type="KEGG" id="ctai:NCTC12078_02103"/>
<sequence length="344" mass="40272">MKYETTNILSIFFKAQNFELKDNNLIKYYKIINQAEKNIINNNLDSANQKYKQAFVIFREPHANDLSNSMKVALKVNDLETAYTNYQALKCLGKIFDSDFVTNNFKNIEKHKIATCKNTIDLQYKKTLDSLFTIDQYYRKLSNGNYQAYKKELTKGDSITSTNLLKLIQEKGFPNEYNIGLEMNSTAYFHDFYFIIWHQLASNLYSPQRVNFSNELIKALNAGKIRPDIAGKLLDLNNNTRDYSYFRIYQFGNGDGTMDCCYISKNLMPENRDDKVKHNVENVNEKRKKIGLSTTEEEVRKSIFLLNNKDYTFSENVLDGWIFKDPKDVEKFKIDMIKVNDTSY</sequence>
<dbReference type="Proteomes" id="UP000290013">
    <property type="component" value="Chromosome"/>
</dbReference>